<dbReference type="InterPro" id="IPR017441">
    <property type="entry name" value="Protein_kinase_ATP_BS"/>
</dbReference>
<sequence length="1488" mass="171860">MKIMHRYEQLQQIGRGSYGTVFKCRLKYSGQFVALKVISTYGKSKNDIEQLRKEIQLLQQIKHQNIIQFFESFEEDGNIFISSELAETDLFDILQDGPLPVNEIQKIAYQIIQVLNFLHTNRIAHRDIKPQNVLVCDNGACKLCDFGFAHQLSAQSTALNSIKGSPIYLAPEIAKGISYNVQSDIWSYGVMLFELATQKPPFIASDYIQLLRMLQQDTLQVPYHKYKVFQENPIFLDFVEMCLQRNTDKRWTSQKLLEHPFLNPDSQKFQMMKLLSQQTKKEWMKIINTQYVGTDSHSTQLENSYATEDYNYWSTLNIKTIQCNILIQLLKGDTSAFNSLFEFIKDEKIQKEHQIINDTQDLQQMIDFTVLICQRFDLDKLIISELVKLSKNEQNDRQVLILLLRLLALHVGCAVQGELPETFGNDLEFPFDAHYYHTDQRLHILIKFIQKSAESEIQDLIQLLIEIIKQQAKVIETQTQDKLNQINILMLTLSILCQLGSINQMTVNQPQWCNFNISSKYLYTQSEKLPFNRNIQKVLSDNIESIGNIVFASIRRLLQIQTDFNLNQQVEEGFQIMLEEMISTIYSRRRENSTNIPQYIYDQQQVMFKDFNQEMVDKNPLIRQIRQTFLQFIETLQNVEFSSSNNLANCELLAIQKPNNLFSGNNDSIHELQALIKTMQLTSYQQFIDSCRDQQSLVGQYVSNIKKYYTAVVSTTAFVKFDSQDQFYSTLSLSIMSKYFYNKQFSANQNGKVHQNQIVIYSEKISQECLSNSLQLINKARNCARNYLVIPHADLVLSTECGQFRVPEMIYRYNALNAQTIQTFSSQYIFGVIGNMSRFAQKVVLLDSKLLQKCFQSINNMKQKQQLDQVQTTSEQNRTYILKLIYILCKNNTQILNMFKSLQIQFGNEKLSFVSILMIQCLCFVIPFEETEAQLVLITLFLKQGLQELTVDEQKMSLKPNYLQNQLLLKLQLQLTPFKYSYRWNSNWVDDAQFQTQTGTIIMTNRENGQNKYFSLMVDYALCLPQVDCQDAIQTQLDSYVTEAPKITQLHDAGQQNGYLDNILQLMNCHNTSVTMLNKLTSIALLQFENKKSRQKQSCFKARHNDLMMLECACEGCVSCLQALNGVEYVQEVKQTQLPHHRNLLTYKGVASYTQLLLKLLLEERLDSLILQEVLSLLNQVLEQSFLEQNFLRYGQELCEQVIVQILQLISKIGNQTQNLTLFIAACVEYGSVRNILCLIQYLSKSVSIALSFSVLSFLLSVESPLSQVFAHQFVQFGGLSSSFFNYIVSKQFLNQKTCAVHYALHTLSIVAQTSPLYELKIIKDTPNNFFEIFSEFKNELIINQLFRLGTSLNRSGPTCYEKLQNVFMRAILAIKTNPKGVSKGCLELIHSCILHSRIYYAAVLELVNVFKAIIKNMYVKNEIKEKVINIINQLKLLGADINIQEEIVQICQNEITAGIKEAIKLMIARAEFEGDKWALVRKKAGAV</sequence>
<evidence type="ECO:0000256" key="3">
    <source>
        <dbReference type="ARBA" id="ARBA00022679"/>
    </source>
</evidence>
<evidence type="ECO:0000313" key="13">
    <source>
        <dbReference type="EMBL" id="CAL6113992.1"/>
    </source>
</evidence>
<feature type="binding site" evidence="9">
    <location>
        <position position="36"/>
    </location>
    <ligand>
        <name>ATP</name>
        <dbReference type="ChEBI" id="CHEBI:30616"/>
    </ligand>
</feature>
<evidence type="ECO:0000256" key="5">
    <source>
        <dbReference type="ARBA" id="ARBA00022777"/>
    </source>
</evidence>
<protein>
    <recommendedName>
        <fullName evidence="1">non-specific serine/threonine protein kinase</fullName>
        <ecNumber evidence="1">2.7.11.1</ecNumber>
    </recommendedName>
</protein>
<evidence type="ECO:0000256" key="4">
    <source>
        <dbReference type="ARBA" id="ARBA00022741"/>
    </source>
</evidence>
<evidence type="ECO:0000313" key="11">
    <source>
        <dbReference type="EMBL" id="CAI9944416.1"/>
    </source>
</evidence>
<evidence type="ECO:0000256" key="1">
    <source>
        <dbReference type="ARBA" id="ARBA00012513"/>
    </source>
</evidence>
<dbReference type="InterPro" id="IPR000719">
    <property type="entry name" value="Prot_kinase_dom"/>
</dbReference>
<keyword evidence="3" id="KW-0808">Transferase</keyword>
<evidence type="ECO:0000256" key="7">
    <source>
        <dbReference type="ARBA" id="ARBA00047899"/>
    </source>
</evidence>
<dbReference type="Gene3D" id="1.10.510.10">
    <property type="entry name" value="Transferase(Phosphotransferase) domain 1"/>
    <property type="match status" value="1"/>
</dbReference>
<dbReference type="GO" id="GO:0004674">
    <property type="term" value="F:protein serine/threonine kinase activity"/>
    <property type="evidence" value="ECO:0007669"/>
    <property type="project" value="UniProtKB-KW"/>
</dbReference>
<evidence type="ECO:0000256" key="2">
    <source>
        <dbReference type="ARBA" id="ARBA00022527"/>
    </source>
</evidence>
<dbReference type="SMART" id="SM00220">
    <property type="entry name" value="S_TKc"/>
    <property type="match status" value="1"/>
</dbReference>
<dbReference type="PROSITE" id="PS50011">
    <property type="entry name" value="PROTEIN_KINASE_DOM"/>
    <property type="match status" value="1"/>
</dbReference>
<dbReference type="Proteomes" id="UP001642409">
    <property type="component" value="Unassembled WGS sequence"/>
</dbReference>
<name>A0AA86PRL3_9EUKA</name>
<dbReference type="PROSITE" id="PS00107">
    <property type="entry name" value="PROTEIN_KINASE_ATP"/>
    <property type="match status" value="1"/>
</dbReference>
<keyword evidence="5 12" id="KW-0418">Kinase</keyword>
<evidence type="ECO:0000256" key="8">
    <source>
        <dbReference type="ARBA" id="ARBA00048679"/>
    </source>
</evidence>
<dbReference type="InterPro" id="IPR011009">
    <property type="entry name" value="Kinase-like_dom_sf"/>
</dbReference>
<keyword evidence="4 9" id="KW-0547">Nucleotide-binding</keyword>
<keyword evidence="6 9" id="KW-0067">ATP-binding</keyword>
<dbReference type="EMBL" id="CAXDID020000784">
    <property type="protein sequence ID" value="CAL6113992.1"/>
    <property type="molecule type" value="Genomic_DNA"/>
</dbReference>
<comment type="catalytic activity">
    <reaction evidence="8">
        <text>L-seryl-[protein] + ATP = O-phospho-L-seryl-[protein] + ADP + H(+)</text>
        <dbReference type="Rhea" id="RHEA:17989"/>
        <dbReference type="Rhea" id="RHEA-COMP:9863"/>
        <dbReference type="Rhea" id="RHEA-COMP:11604"/>
        <dbReference type="ChEBI" id="CHEBI:15378"/>
        <dbReference type="ChEBI" id="CHEBI:29999"/>
        <dbReference type="ChEBI" id="CHEBI:30616"/>
        <dbReference type="ChEBI" id="CHEBI:83421"/>
        <dbReference type="ChEBI" id="CHEBI:456216"/>
        <dbReference type="EC" id="2.7.11.1"/>
    </reaction>
</comment>
<dbReference type="EC" id="2.7.11.1" evidence="1"/>
<dbReference type="EMBL" id="CATOUU010000725">
    <property type="protein sequence ID" value="CAI9944416.1"/>
    <property type="molecule type" value="Genomic_DNA"/>
</dbReference>
<dbReference type="GO" id="GO:0005737">
    <property type="term" value="C:cytoplasm"/>
    <property type="evidence" value="ECO:0007669"/>
    <property type="project" value="UniProtKB-ARBA"/>
</dbReference>
<dbReference type="GO" id="GO:0005524">
    <property type="term" value="F:ATP binding"/>
    <property type="evidence" value="ECO:0007669"/>
    <property type="project" value="UniProtKB-UniRule"/>
</dbReference>
<evidence type="ECO:0000313" key="12">
    <source>
        <dbReference type="EMBL" id="CAL6033352.1"/>
    </source>
</evidence>
<dbReference type="InterPro" id="IPR008271">
    <property type="entry name" value="Ser/Thr_kinase_AS"/>
</dbReference>
<proteinExistence type="predicted"/>
<accession>A0AA86PRL3</accession>
<dbReference type="Pfam" id="PF00069">
    <property type="entry name" value="Pkinase"/>
    <property type="match status" value="1"/>
</dbReference>
<comment type="catalytic activity">
    <reaction evidence="7">
        <text>L-threonyl-[protein] + ATP = O-phospho-L-threonyl-[protein] + ADP + H(+)</text>
        <dbReference type="Rhea" id="RHEA:46608"/>
        <dbReference type="Rhea" id="RHEA-COMP:11060"/>
        <dbReference type="Rhea" id="RHEA-COMP:11605"/>
        <dbReference type="ChEBI" id="CHEBI:15378"/>
        <dbReference type="ChEBI" id="CHEBI:30013"/>
        <dbReference type="ChEBI" id="CHEBI:30616"/>
        <dbReference type="ChEBI" id="CHEBI:61977"/>
        <dbReference type="ChEBI" id="CHEBI:456216"/>
        <dbReference type="EC" id="2.7.11.1"/>
    </reaction>
</comment>
<keyword evidence="2" id="KW-0723">Serine/threonine-protein kinase</keyword>
<dbReference type="SUPFAM" id="SSF56112">
    <property type="entry name" value="Protein kinase-like (PK-like)"/>
    <property type="match status" value="1"/>
</dbReference>
<evidence type="ECO:0000256" key="9">
    <source>
        <dbReference type="PROSITE-ProRule" id="PRU10141"/>
    </source>
</evidence>
<feature type="domain" description="Protein kinase" evidence="10">
    <location>
        <begin position="7"/>
        <end position="262"/>
    </location>
</feature>
<dbReference type="PANTHER" id="PTHR22983">
    <property type="entry name" value="PROTEIN KINASE RELATED"/>
    <property type="match status" value="1"/>
</dbReference>
<dbReference type="PROSITE" id="PS00108">
    <property type="entry name" value="PROTEIN_KINASE_ST"/>
    <property type="match status" value="1"/>
</dbReference>
<gene>
    <name evidence="11" type="ORF">HINF_LOCUS32061</name>
    <name evidence="12" type="ORF">HINF_LOCUS34926</name>
    <name evidence="13" type="ORF">HINF_LOCUS77766</name>
</gene>
<evidence type="ECO:0000313" key="14">
    <source>
        <dbReference type="Proteomes" id="UP001642409"/>
    </source>
</evidence>
<keyword evidence="14" id="KW-1185">Reference proteome</keyword>
<reference evidence="11" key="1">
    <citation type="submission" date="2023-06" db="EMBL/GenBank/DDBJ databases">
        <authorList>
            <person name="Kurt Z."/>
        </authorList>
    </citation>
    <scope>NUCLEOTIDE SEQUENCE</scope>
</reference>
<organism evidence="11">
    <name type="scientific">Hexamita inflata</name>
    <dbReference type="NCBI Taxonomy" id="28002"/>
    <lineage>
        <taxon>Eukaryota</taxon>
        <taxon>Metamonada</taxon>
        <taxon>Diplomonadida</taxon>
        <taxon>Hexamitidae</taxon>
        <taxon>Hexamitinae</taxon>
        <taxon>Hexamita</taxon>
    </lineage>
</organism>
<evidence type="ECO:0000256" key="6">
    <source>
        <dbReference type="ARBA" id="ARBA00022840"/>
    </source>
</evidence>
<evidence type="ECO:0000259" key="10">
    <source>
        <dbReference type="PROSITE" id="PS50011"/>
    </source>
</evidence>
<dbReference type="PANTHER" id="PTHR22983:SF6">
    <property type="entry name" value="SERINE_THREONINE-PROTEIN KINASE 36"/>
    <property type="match status" value="1"/>
</dbReference>
<comment type="caution">
    <text evidence="11">The sequence shown here is derived from an EMBL/GenBank/DDBJ whole genome shotgun (WGS) entry which is preliminary data.</text>
</comment>
<reference evidence="12 14" key="2">
    <citation type="submission" date="2024-07" db="EMBL/GenBank/DDBJ databases">
        <authorList>
            <person name="Akdeniz Z."/>
        </authorList>
    </citation>
    <scope>NUCLEOTIDE SEQUENCE [LARGE SCALE GENOMIC DNA]</scope>
</reference>
<dbReference type="EMBL" id="CAXDID020000125">
    <property type="protein sequence ID" value="CAL6033352.1"/>
    <property type="molecule type" value="Genomic_DNA"/>
</dbReference>